<reference evidence="2 3" key="1">
    <citation type="submission" date="2024-02" db="EMBL/GenBank/DDBJ databases">
        <authorList>
            <person name="Chen Y."/>
            <person name="Shah S."/>
            <person name="Dougan E. K."/>
            <person name="Thang M."/>
            <person name="Chan C."/>
        </authorList>
    </citation>
    <scope>NUCLEOTIDE SEQUENCE [LARGE SCALE GENOMIC DNA]</scope>
</reference>
<dbReference type="Proteomes" id="UP001642464">
    <property type="component" value="Unassembled WGS sequence"/>
</dbReference>
<dbReference type="EMBL" id="CAXAMM010029580">
    <property type="protein sequence ID" value="CAK9064995.1"/>
    <property type="molecule type" value="Genomic_DNA"/>
</dbReference>
<gene>
    <name evidence="2" type="ORF">SCF082_LOCUS33365</name>
</gene>
<evidence type="ECO:0000313" key="2">
    <source>
        <dbReference type="EMBL" id="CAK9064995.1"/>
    </source>
</evidence>
<proteinExistence type="predicted"/>
<evidence type="ECO:0000256" key="1">
    <source>
        <dbReference type="SAM" id="MobiDB-lite"/>
    </source>
</evidence>
<feature type="region of interest" description="Disordered" evidence="1">
    <location>
        <begin position="146"/>
        <end position="182"/>
    </location>
</feature>
<evidence type="ECO:0000313" key="3">
    <source>
        <dbReference type="Proteomes" id="UP001642464"/>
    </source>
</evidence>
<protein>
    <submittedName>
        <fullName evidence="2">Uncharacterized protein</fullName>
    </submittedName>
</protein>
<feature type="region of interest" description="Disordered" evidence="1">
    <location>
        <begin position="89"/>
        <end position="114"/>
    </location>
</feature>
<keyword evidence="3" id="KW-1185">Reference proteome</keyword>
<organism evidence="2 3">
    <name type="scientific">Durusdinium trenchii</name>
    <dbReference type="NCBI Taxonomy" id="1381693"/>
    <lineage>
        <taxon>Eukaryota</taxon>
        <taxon>Sar</taxon>
        <taxon>Alveolata</taxon>
        <taxon>Dinophyceae</taxon>
        <taxon>Suessiales</taxon>
        <taxon>Symbiodiniaceae</taxon>
        <taxon>Durusdinium</taxon>
    </lineage>
</organism>
<sequence>MAVVAGQGPESVQITVRNTFLNVVEEDEDPLFRTSSDPLGGQCQIEARHIAKAKQLASSSRSLYSHDEATETEDVMYRSNTYDPWESSLSLLPNDDVPSPVARDTGGAVMSTSPSSMARFSCGLSHLGEVRMTATAAPFVPAAASPATCSTNSCGSNGPWPQRPVPQEMRSRKGYGKGKGKDIHSIQEHRWATRKTEVDLGQQILLDLRPRVIVSQGPHFAARHRFHAETAKMGLMAPDLRTFTKEQFHGRLSVITEDRVKVEGLHRYSVQFCSGELSSADGVGFIFSEKLPCPKNIQKIVSIFVNKTGRICMRAHAEVLRSDQMMLKPLELGDWIELEMNLEERCATFTVWPVDRALHASCVTLNFGRALQDLRTFAPHIPDSVAGFMAVVVKNSGVTVALAS</sequence>
<accession>A0ABP0NMI5</accession>
<name>A0ABP0NMI5_9DINO</name>
<comment type="caution">
    <text evidence="2">The sequence shown here is derived from an EMBL/GenBank/DDBJ whole genome shotgun (WGS) entry which is preliminary data.</text>
</comment>